<proteinExistence type="predicted"/>
<dbReference type="RefSeq" id="WP_328796038.1">
    <property type="nucleotide sequence ID" value="NZ_JACGWZ010000002.1"/>
</dbReference>
<organism evidence="2 3">
    <name type="scientific">Halosaccharopolyspora lacisalsi</name>
    <dbReference type="NCBI Taxonomy" id="1000566"/>
    <lineage>
        <taxon>Bacteria</taxon>
        <taxon>Bacillati</taxon>
        <taxon>Actinomycetota</taxon>
        <taxon>Actinomycetes</taxon>
        <taxon>Pseudonocardiales</taxon>
        <taxon>Pseudonocardiaceae</taxon>
        <taxon>Halosaccharopolyspora</taxon>
    </lineage>
</organism>
<dbReference type="NCBIfam" id="NF035938">
    <property type="entry name" value="EboA_domain"/>
    <property type="match status" value="1"/>
</dbReference>
<evidence type="ECO:0008006" key="4">
    <source>
        <dbReference type="Google" id="ProtNLM"/>
    </source>
</evidence>
<dbReference type="EMBL" id="JACGWZ010000002">
    <property type="protein sequence ID" value="MBA8824908.1"/>
    <property type="molecule type" value="Genomic_DNA"/>
</dbReference>
<evidence type="ECO:0000256" key="1">
    <source>
        <dbReference type="SAM" id="SignalP"/>
    </source>
</evidence>
<dbReference type="AlphaFoldDB" id="A0A839E1T4"/>
<feature type="chain" id="PRO_5039241929" description="Sugar phosphate isomerase" evidence="1">
    <location>
        <begin position="21"/>
        <end position="222"/>
    </location>
</feature>
<dbReference type="InterPro" id="IPR047715">
    <property type="entry name" value="EboA_dom"/>
</dbReference>
<evidence type="ECO:0000313" key="2">
    <source>
        <dbReference type="EMBL" id="MBA8824908.1"/>
    </source>
</evidence>
<name>A0A839E1T4_9PSEU</name>
<keyword evidence="1" id="KW-0732">Signal</keyword>
<reference evidence="2 3" key="1">
    <citation type="submission" date="2020-07" db="EMBL/GenBank/DDBJ databases">
        <title>Sequencing the genomes of 1000 actinobacteria strains.</title>
        <authorList>
            <person name="Klenk H.-P."/>
        </authorList>
    </citation>
    <scope>NUCLEOTIDE SEQUENCE [LARGE SCALE GENOMIC DNA]</scope>
    <source>
        <strain evidence="2 3">DSM 45975</strain>
    </source>
</reference>
<sequence length="222" mass="24310">MTTNPAILHLLLTSRLSVTAMNWLTTALDRIAADHTTIRALFPTVGRHCGREGLLGAPDAHETSELHRWSVDDAARTLMLAALPLSRAELGTEVAALYRYGDAAEKRGVLRGLGSLDSTEELDERALPLVHDGLRTNDTRIITAAMAAYGARRLDQAAYRQGVLKCVFLGIPLSDIDGLDARGDAELVRMLTDYARERRAAGRDVPADVWRVVDPNELSRET</sequence>
<accession>A0A839E1T4</accession>
<feature type="signal peptide" evidence="1">
    <location>
        <begin position="1"/>
        <end position="20"/>
    </location>
</feature>
<dbReference type="Proteomes" id="UP000569329">
    <property type="component" value="Unassembled WGS sequence"/>
</dbReference>
<gene>
    <name evidence="2" type="ORF">FHX42_002255</name>
</gene>
<evidence type="ECO:0000313" key="3">
    <source>
        <dbReference type="Proteomes" id="UP000569329"/>
    </source>
</evidence>
<keyword evidence="3" id="KW-1185">Reference proteome</keyword>
<comment type="caution">
    <text evidence="2">The sequence shown here is derived from an EMBL/GenBank/DDBJ whole genome shotgun (WGS) entry which is preliminary data.</text>
</comment>
<protein>
    <recommendedName>
        <fullName evidence="4">Sugar phosphate isomerase</fullName>
    </recommendedName>
</protein>